<feature type="domain" description="Ribosomal protein L9" evidence="8">
    <location>
        <begin position="1"/>
        <end position="46"/>
    </location>
</feature>
<dbReference type="Gene3D" id="3.40.5.10">
    <property type="entry name" value="Ribosomal protein L9, N-terminal domain"/>
    <property type="match status" value="1"/>
</dbReference>
<evidence type="ECO:0000256" key="3">
    <source>
        <dbReference type="ARBA" id="ARBA00022884"/>
    </source>
</evidence>
<reference evidence="10 11" key="1">
    <citation type="submission" date="2018-06" db="EMBL/GenBank/DDBJ databases">
        <authorList>
            <consortium name="Pathogen Informatics"/>
            <person name="Doyle S."/>
        </authorList>
    </citation>
    <scope>NUCLEOTIDE SEQUENCE [LARGE SCALE GENOMIC DNA]</scope>
    <source>
        <strain evidence="10 11">NCTC11190</strain>
    </source>
</reference>
<dbReference type="GO" id="GO:0005840">
    <property type="term" value="C:ribosome"/>
    <property type="evidence" value="ECO:0007669"/>
    <property type="project" value="UniProtKB-KW"/>
</dbReference>
<dbReference type="InterPro" id="IPR020070">
    <property type="entry name" value="Ribosomal_bL9_N"/>
</dbReference>
<dbReference type="HAMAP" id="MF_00503">
    <property type="entry name" value="Ribosomal_bL9"/>
    <property type="match status" value="1"/>
</dbReference>
<dbReference type="GO" id="GO:0019843">
    <property type="term" value="F:rRNA binding"/>
    <property type="evidence" value="ECO:0007669"/>
    <property type="project" value="UniProtKB-UniRule"/>
</dbReference>
<dbReference type="Pfam" id="PF03948">
    <property type="entry name" value="Ribosomal_L9_C"/>
    <property type="match status" value="1"/>
</dbReference>
<dbReference type="InterPro" id="IPR020069">
    <property type="entry name" value="Ribosomal_bL9_C"/>
</dbReference>
<name>A0A379MW93_9BACT</name>
<evidence type="ECO:0000256" key="2">
    <source>
        <dbReference type="ARBA" id="ARBA00022730"/>
    </source>
</evidence>
<dbReference type="InterPro" id="IPR009027">
    <property type="entry name" value="Ribosomal_bL9/RNase_H1_N"/>
</dbReference>
<dbReference type="STRING" id="880526.GCA_000427365_01457"/>
<evidence type="ECO:0000256" key="6">
    <source>
        <dbReference type="ARBA" id="ARBA00035292"/>
    </source>
</evidence>
<dbReference type="AlphaFoldDB" id="A0A379MW93"/>
<sequence length="155" mass="16276">MEIILKQDVDNLGNKDQIVNVRPGYANNYLIPQGYATAATPSAKKVLAEKIKQQAHKEAKMVADAQAVADKLAGVAVAIVAKAAEGGKIFGSVTAAQVADAIEAKGFQIDKRNVKVDAIKQIGEYKAVVKIYKDIKAEVAVSVTAEAAAETPAAE</sequence>
<proteinExistence type="inferred from homology"/>
<dbReference type="Gene3D" id="3.10.430.100">
    <property type="entry name" value="Ribosomal protein L9, C-terminal domain"/>
    <property type="match status" value="1"/>
</dbReference>
<dbReference type="NCBIfam" id="TIGR00158">
    <property type="entry name" value="L9"/>
    <property type="match status" value="1"/>
</dbReference>
<gene>
    <name evidence="7 10" type="primary">rplI</name>
    <name evidence="10" type="ORF">NCTC11190_02363</name>
</gene>
<dbReference type="InterPro" id="IPR036935">
    <property type="entry name" value="Ribosomal_bL9_N_sf"/>
</dbReference>
<evidence type="ECO:0000256" key="4">
    <source>
        <dbReference type="ARBA" id="ARBA00022980"/>
    </source>
</evidence>
<dbReference type="GO" id="GO:0003735">
    <property type="term" value="F:structural constituent of ribosome"/>
    <property type="evidence" value="ECO:0007669"/>
    <property type="project" value="InterPro"/>
</dbReference>
<organism evidence="10 11">
    <name type="scientific">Rikenella microfusus</name>
    <dbReference type="NCBI Taxonomy" id="28139"/>
    <lineage>
        <taxon>Bacteria</taxon>
        <taxon>Pseudomonadati</taxon>
        <taxon>Bacteroidota</taxon>
        <taxon>Bacteroidia</taxon>
        <taxon>Bacteroidales</taxon>
        <taxon>Rikenellaceae</taxon>
        <taxon>Rikenella</taxon>
    </lineage>
</organism>
<dbReference type="GO" id="GO:1990904">
    <property type="term" value="C:ribonucleoprotein complex"/>
    <property type="evidence" value="ECO:0007669"/>
    <property type="project" value="UniProtKB-KW"/>
</dbReference>
<dbReference type="PANTHER" id="PTHR21368">
    <property type="entry name" value="50S RIBOSOMAL PROTEIN L9"/>
    <property type="match status" value="1"/>
</dbReference>
<accession>A0A379MW93</accession>
<keyword evidence="11" id="KW-1185">Reference proteome</keyword>
<keyword evidence="5 7" id="KW-0687">Ribonucleoprotein</keyword>
<dbReference type="InterPro" id="IPR000244">
    <property type="entry name" value="Ribosomal_bL9"/>
</dbReference>
<keyword evidence="2 7" id="KW-0699">rRNA-binding</keyword>
<dbReference type="SUPFAM" id="SSF55658">
    <property type="entry name" value="L9 N-domain-like"/>
    <property type="match status" value="1"/>
</dbReference>
<evidence type="ECO:0000256" key="7">
    <source>
        <dbReference type="HAMAP-Rule" id="MF_00503"/>
    </source>
</evidence>
<evidence type="ECO:0000313" key="10">
    <source>
        <dbReference type="EMBL" id="SUE35117.1"/>
    </source>
</evidence>
<dbReference type="SUPFAM" id="SSF55653">
    <property type="entry name" value="Ribosomal protein L9 C-domain"/>
    <property type="match status" value="1"/>
</dbReference>
<dbReference type="Pfam" id="PF01281">
    <property type="entry name" value="Ribosomal_L9_N"/>
    <property type="match status" value="1"/>
</dbReference>
<dbReference type="InterPro" id="IPR020594">
    <property type="entry name" value="Ribosomal_bL9_bac/chp"/>
</dbReference>
<evidence type="ECO:0000259" key="9">
    <source>
        <dbReference type="Pfam" id="PF03948"/>
    </source>
</evidence>
<dbReference type="GO" id="GO:0006412">
    <property type="term" value="P:translation"/>
    <property type="evidence" value="ECO:0007669"/>
    <property type="project" value="UniProtKB-UniRule"/>
</dbReference>
<evidence type="ECO:0000256" key="5">
    <source>
        <dbReference type="ARBA" id="ARBA00023274"/>
    </source>
</evidence>
<dbReference type="EMBL" id="UGVL01000001">
    <property type="protein sequence ID" value="SUE35117.1"/>
    <property type="molecule type" value="Genomic_DNA"/>
</dbReference>
<keyword evidence="4 7" id="KW-0689">Ribosomal protein</keyword>
<dbReference type="OrthoDB" id="9788336at2"/>
<protein>
    <recommendedName>
        <fullName evidence="6 7">Large ribosomal subunit protein bL9</fullName>
    </recommendedName>
</protein>
<comment type="function">
    <text evidence="7">Binds to the 23S rRNA.</text>
</comment>
<dbReference type="RefSeq" id="WP_027291132.1">
    <property type="nucleotide sequence ID" value="NZ_CALVFX010000012.1"/>
</dbReference>
<dbReference type="InterPro" id="IPR036791">
    <property type="entry name" value="Ribosomal_bL9_C_sf"/>
</dbReference>
<comment type="similarity">
    <text evidence="1 7">Belongs to the bacterial ribosomal protein bL9 family.</text>
</comment>
<feature type="domain" description="Large ribosomal subunit protein bL9 C-terminal" evidence="9">
    <location>
        <begin position="63"/>
        <end position="144"/>
    </location>
</feature>
<evidence type="ECO:0000313" key="11">
    <source>
        <dbReference type="Proteomes" id="UP000255233"/>
    </source>
</evidence>
<evidence type="ECO:0000256" key="1">
    <source>
        <dbReference type="ARBA" id="ARBA00010605"/>
    </source>
</evidence>
<keyword evidence="3 7" id="KW-0694">RNA-binding</keyword>
<evidence type="ECO:0000259" key="8">
    <source>
        <dbReference type="Pfam" id="PF01281"/>
    </source>
</evidence>
<dbReference type="Proteomes" id="UP000255233">
    <property type="component" value="Unassembled WGS sequence"/>
</dbReference>